<sequence length="44" mass="5496">MFILIFGMSNIENYKFYENKRINLCKCEDVLLCYYKRIMLNIFF</sequence>
<dbReference type="GeneID" id="33353079"/>
<geneLocation type="chloroplast" evidence="1"/>
<protein>
    <submittedName>
        <fullName evidence="1">Uncharacterized protein</fullName>
    </submittedName>
</protein>
<proteinExistence type="predicted"/>
<evidence type="ECO:0000313" key="1">
    <source>
        <dbReference type="EMBL" id="ARW59614.1"/>
    </source>
</evidence>
<organism evidence="1">
    <name type="scientific">Platysiphonia delicata</name>
    <dbReference type="NCBI Taxonomy" id="2006979"/>
    <lineage>
        <taxon>Eukaryota</taxon>
        <taxon>Rhodophyta</taxon>
        <taxon>Florideophyceae</taxon>
        <taxon>Rhodymeniophycidae</taxon>
        <taxon>Ceramiales</taxon>
        <taxon>Delesseriaceae</taxon>
        <taxon>Platysiphonia</taxon>
    </lineage>
</organism>
<dbReference type="EMBL" id="MF101409">
    <property type="protein sequence ID" value="ARW59614.1"/>
    <property type="molecule type" value="Genomic_DNA"/>
</dbReference>
<dbReference type="RefSeq" id="YP_009391470.1">
    <property type="nucleotide sequence ID" value="NC_035258.1"/>
</dbReference>
<accession>A0A1Z1M1F5</accession>
<dbReference type="AlphaFoldDB" id="A0A1Z1M1F5"/>
<keyword evidence="1" id="KW-0934">Plastid</keyword>
<reference evidence="1" key="1">
    <citation type="journal article" date="2017" name="J. Phycol.">
        <title>Analysis of chloroplast genomes and a supermatrix inform reclassification of the Rhodomelaceae (Rhodophyta).</title>
        <authorList>
            <person name="Diaz-Tapia P."/>
            <person name="Maggs C.A."/>
            <person name="West J.A."/>
            <person name="Verbruggen H."/>
        </authorList>
    </citation>
    <scope>NUCLEOTIDE SEQUENCE</scope>
    <source>
        <strain evidence="1">HV1445</strain>
    </source>
</reference>
<name>A0A1Z1M1F5_9FLOR</name>
<keyword evidence="1" id="KW-0150">Chloroplast</keyword>
<gene>
    <name evidence="1" type="primary">Orf44</name>
</gene>